<reference evidence="11" key="1">
    <citation type="journal article" date="2021" name="Mol. Ecol. Resour.">
        <title>Apolygus lucorum genome provides insights into omnivorousness and mesophyll feeding.</title>
        <authorList>
            <person name="Liu Y."/>
            <person name="Liu H."/>
            <person name="Wang H."/>
            <person name="Huang T."/>
            <person name="Liu B."/>
            <person name="Yang B."/>
            <person name="Yin L."/>
            <person name="Li B."/>
            <person name="Zhang Y."/>
            <person name="Zhang S."/>
            <person name="Jiang F."/>
            <person name="Zhang X."/>
            <person name="Ren Y."/>
            <person name="Wang B."/>
            <person name="Wang S."/>
            <person name="Lu Y."/>
            <person name="Wu K."/>
            <person name="Fan W."/>
            <person name="Wang G."/>
        </authorList>
    </citation>
    <scope>NUCLEOTIDE SEQUENCE</scope>
    <source>
        <strain evidence="11">12Hb</strain>
    </source>
</reference>
<dbReference type="InterPro" id="IPR020846">
    <property type="entry name" value="MFS_dom"/>
</dbReference>
<keyword evidence="6 8" id="KW-0472">Membrane</keyword>
<evidence type="ECO:0008006" key="13">
    <source>
        <dbReference type="Google" id="ProtNLM"/>
    </source>
</evidence>
<dbReference type="SMART" id="SM00020">
    <property type="entry name" value="Tryp_SPc"/>
    <property type="match status" value="2"/>
</dbReference>
<name>A0A8S9XLR5_APOLU</name>
<evidence type="ECO:0000256" key="3">
    <source>
        <dbReference type="ARBA" id="ARBA00022692"/>
    </source>
</evidence>
<feature type="transmembrane region" description="Helical" evidence="8">
    <location>
        <begin position="935"/>
        <end position="954"/>
    </location>
</feature>
<keyword evidence="3 8" id="KW-0812">Transmembrane</keyword>
<evidence type="ECO:0000313" key="12">
    <source>
        <dbReference type="Proteomes" id="UP000466442"/>
    </source>
</evidence>
<evidence type="ECO:0000256" key="8">
    <source>
        <dbReference type="SAM" id="Phobius"/>
    </source>
</evidence>
<feature type="transmembrane region" description="Helical" evidence="8">
    <location>
        <begin position="1026"/>
        <end position="1057"/>
    </location>
</feature>
<dbReference type="GO" id="GO:0006820">
    <property type="term" value="P:monoatomic anion transport"/>
    <property type="evidence" value="ECO:0007669"/>
    <property type="project" value="TreeGrafter"/>
</dbReference>
<feature type="domain" description="Major facilitator superfamily (MFS) profile" evidence="10">
    <location>
        <begin position="716"/>
        <end position="1137"/>
    </location>
</feature>
<dbReference type="InterPro" id="IPR001314">
    <property type="entry name" value="Peptidase_S1A"/>
</dbReference>
<dbReference type="InterPro" id="IPR011701">
    <property type="entry name" value="MFS"/>
</dbReference>
<evidence type="ECO:0000313" key="11">
    <source>
        <dbReference type="EMBL" id="KAF6209982.1"/>
    </source>
</evidence>
<keyword evidence="12" id="KW-1185">Reference proteome</keyword>
<keyword evidence="2" id="KW-0813">Transport</keyword>
<dbReference type="InterPro" id="IPR001254">
    <property type="entry name" value="Trypsin_dom"/>
</dbReference>
<evidence type="ECO:0000256" key="6">
    <source>
        <dbReference type="ARBA" id="ARBA00023136"/>
    </source>
</evidence>
<dbReference type="SUPFAM" id="SSF103473">
    <property type="entry name" value="MFS general substrate transporter"/>
    <property type="match status" value="1"/>
</dbReference>
<dbReference type="InterPro" id="IPR009003">
    <property type="entry name" value="Peptidase_S1_PA"/>
</dbReference>
<dbReference type="EMBL" id="WIXP02000006">
    <property type="protein sequence ID" value="KAF6209982.1"/>
    <property type="molecule type" value="Genomic_DNA"/>
</dbReference>
<dbReference type="PROSITE" id="PS50240">
    <property type="entry name" value="TRYPSIN_DOM"/>
    <property type="match status" value="2"/>
</dbReference>
<dbReference type="InterPro" id="IPR033116">
    <property type="entry name" value="TRYPSIN_SER"/>
</dbReference>
<dbReference type="PANTHER" id="PTHR11662">
    <property type="entry name" value="SOLUTE CARRIER FAMILY 17"/>
    <property type="match status" value="1"/>
</dbReference>
<feature type="transmembrane region" description="Helical" evidence="8">
    <location>
        <begin position="820"/>
        <end position="839"/>
    </location>
</feature>
<dbReference type="GO" id="GO:0015293">
    <property type="term" value="F:symporter activity"/>
    <property type="evidence" value="ECO:0007669"/>
    <property type="project" value="UniProtKB-KW"/>
</dbReference>
<feature type="transmembrane region" description="Helical" evidence="8">
    <location>
        <begin position="1077"/>
        <end position="1101"/>
    </location>
</feature>
<accession>A0A8S9XLR5</accession>
<feature type="transmembrane region" description="Helical" evidence="8">
    <location>
        <begin position="718"/>
        <end position="741"/>
    </location>
</feature>
<dbReference type="InterPro" id="IPR043504">
    <property type="entry name" value="Peptidase_S1_PA_chymotrypsin"/>
</dbReference>
<dbReference type="PROSITE" id="PS50850">
    <property type="entry name" value="MFS"/>
    <property type="match status" value="1"/>
</dbReference>
<comment type="subcellular location">
    <subcellularLocation>
        <location evidence="1">Membrane</location>
        <topology evidence="1">Multi-pass membrane protein</topology>
    </subcellularLocation>
</comment>
<dbReference type="SUPFAM" id="SSF50494">
    <property type="entry name" value="Trypsin-like serine proteases"/>
    <property type="match status" value="2"/>
</dbReference>
<dbReference type="Proteomes" id="UP000466442">
    <property type="component" value="Unassembled WGS sequence"/>
</dbReference>
<dbReference type="PROSITE" id="PS00135">
    <property type="entry name" value="TRYPSIN_SER"/>
    <property type="match status" value="1"/>
</dbReference>
<proteinExistence type="predicted"/>
<dbReference type="AlphaFoldDB" id="A0A8S9XLR5"/>
<gene>
    <name evidence="11" type="ORF">GE061_015737</name>
</gene>
<feature type="domain" description="Peptidase S1" evidence="9">
    <location>
        <begin position="51"/>
        <end position="317"/>
    </location>
</feature>
<dbReference type="Gene3D" id="1.20.1250.20">
    <property type="entry name" value="MFS general substrate transporter like domains"/>
    <property type="match status" value="2"/>
</dbReference>
<dbReference type="Pfam" id="PF07690">
    <property type="entry name" value="MFS_1"/>
    <property type="match status" value="1"/>
</dbReference>
<dbReference type="InterPro" id="IPR050382">
    <property type="entry name" value="MFS_Na/Anion_cotransporter"/>
</dbReference>
<evidence type="ECO:0000256" key="7">
    <source>
        <dbReference type="ARBA" id="ARBA00023157"/>
    </source>
</evidence>
<feature type="transmembrane region" description="Helical" evidence="8">
    <location>
        <begin position="761"/>
        <end position="782"/>
    </location>
</feature>
<sequence>MLAMKCCSILLIKIWSHVIFYLILKSERINGKPEVRNYIQRKTFVDTNLRIANGDIAEDGEFPYVVALFRAFRKVKHHAAGTLVTAAHVLTACHVLAVESENGFEIDVNNLALPLEIEVLAGTVDLKNTDGKGVKRSAKLLKVHPLCNRTAVSMEYDYGMILLEKPYDLEKGRIEILKFPNYKCIAFVNELVAKSDTCVSMGWGLDEYYDEPDLLSKITTNLRAFDWCEKTIRDLTYEEPAGPDKFSGLVHVCAVGVKNESTTCPGDSGGPIVCQDGKVLVGIVSFGPGSFSCGRNKAPGVFARVDVAQDFISEFIESTTMNYSVFKYNCKPFRPVNGGSIVTLDVITTIIMASFPLFTFNCPSAILMNGWNFLLFCFVSACAVVSGWLQFEQPLEVVKLDNAKSQNKYSDEALRIAYGDDANEGDFPYLVALFLISNNHNRTHHGSGTIITDSHVLTACHLLASASSEEGPAEIDVNHLIKPSIVEILAGTVDSRNEDGKGITRRAKRLMVHPLCERSEISLTYDYGMILLKTPINIVKGRIEPLKFPKYKCLSLVNRLVARSDSCVTMGWGHSRVNSSHGVLKKITIQLKEFEWCQLKITASTQRQEVGPDLFNDLVQVCGIGVKNGTTICGGDGGGALMCQNGKVMVGIVSYGPGVGSCGKDKSAGVFARVDVAQDFIANHQTRAGFVVQIASKMNDSPPPQPTVLIGERHKQMLIVAIFYMMCFLQKNMMSFGVVAMSDTQQDTYPVVEFSTAQKGILISVSYYGYLASSLPMSLLVSKYGPLKVLSISGGILLGLITCFMPLVAIYMGYEALCAARIIQGVFFGCIIPCTYKMISNWVVPKERETFSWVFLGVHGSSLIYPLLGVLAASPGGWPSIFYVVGIMGIVLGLVALYFGVDEPSVHQSITKQEKDFIEYYHYGLQPLKKKLSEVPWIAILTSIPFWASIFVQASERWLSNILNNFFPTFLRGVYGFNTETNGVLSSLPGISTIVFTILFSFLGNKLIARVSLNFSRRFWACIGNFVPCCFLVILATMDIGAAGAITLISLIMGSYAANLNSVYINSIDLSPNWTSILSGISFIFANASSILANTYAGFAIRDEHDIANWQELYLIITATTFAGGTIFLLFGSTKIQPWNNLDRNSKCVEETKSKIDEC</sequence>
<evidence type="ECO:0000256" key="1">
    <source>
        <dbReference type="ARBA" id="ARBA00004141"/>
    </source>
</evidence>
<dbReference type="PRINTS" id="PR00722">
    <property type="entry name" value="CHYMOTRYPSIN"/>
</dbReference>
<keyword evidence="4" id="KW-0769">Symport</keyword>
<feature type="transmembrane region" description="Helical" evidence="8">
    <location>
        <begin position="789"/>
        <end position="814"/>
    </location>
</feature>
<evidence type="ECO:0000259" key="9">
    <source>
        <dbReference type="PROSITE" id="PS50240"/>
    </source>
</evidence>
<feature type="transmembrane region" description="Helical" evidence="8">
    <location>
        <begin position="851"/>
        <end position="874"/>
    </location>
</feature>
<dbReference type="OrthoDB" id="10061449at2759"/>
<dbReference type="InterPro" id="IPR036259">
    <property type="entry name" value="MFS_trans_sf"/>
</dbReference>
<feature type="transmembrane region" description="Helical" evidence="8">
    <location>
        <begin position="336"/>
        <end position="358"/>
    </location>
</feature>
<evidence type="ECO:0000256" key="4">
    <source>
        <dbReference type="ARBA" id="ARBA00022847"/>
    </source>
</evidence>
<comment type="caution">
    <text evidence="11">The sequence shown here is derived from an EMBL/GenBank/DDBJ whole genome shotgun (WGS) entry which is preliminary data.</text>
</comment>
<feature type="transmembrane region" description="Helical" evidence="8">
    <location>
        <begin position="1113"/>
        <end position="1132"/>
    </location>
</feature>
<keyword evidence="5 8" id="KW-1133">Transmembrane helix</keyword>
<dbReference type="GO" id="GO:0016020">
    <property type="term" value="C:membrane"/>
    <property type="evidence" value="ECO:0007669"/>
    <property type="project" value="UniProtKB-SubCell"/>
</dbReference>
<dbReference type="PANTHER" id="PTHR11662:SF399">
    <property type="entry name" value="FI19708P1-RELATED"/>
    <property type="match status" value="1"/>
</dbReference>
<protein>
    <recommendedName>
        <fullName evidence="13">Peptidase S1 domain-containing protein</fullName>
    </recommendedName>
</protein>
<feature type="transmembrane region" description="Helical" evidence="8">
    <location>
        <begin position="880"/>
        <end position="901"/>
    </location>
</feature>
<feature type="domain" description="Peptidase S1" evidence="9">
    <location>
        <begin position="416"/>
        <end position="686"/>
    </location>
</feature>
<dbReference type="GO" id="GO:0004252">
    <property type="term" value="F:serine-type endopeptidase activity"/>
    <property type="evidence" value="ECO:0007669"/>
    <property type="project" value="InterPro"/>
</dbReference>
<organism evidence="11 12">
    <name type="scientific">Apolygus lucorum</name>
    <name type="common">Small green plant bug</name>
    <name type="synonym">Lygocoris lucorum</name>
    <dbReference type="NCBI Taxonomy" id="248454"/>
    <lineage>
        <taxon>Eukaryota</taxon>
        <taxon>Metazoa</taxon>
        <taxon>Ecdysozoa</taxon>
        <taxon>Arthropoda</taxon>
        <taxon>Hexapoda</taxon>
        <taxon>Insecta</taxon>
        <taxon>Pterygota</taxon>
        <taxon>Neoptera</taxon>
        <taxon>Paraneoptera</taxon>
        <taxon>Hemiptera</taxon>
        <taxon>Heteroptera</taxon>
        <taxon>Panheteroptera</taxon>
        <taxon>Cimicomorpha</taxon>
        <taxon>Miridae</taxon>
        <taxon>Mirini</taxon>
        <taxon>Apolygus</taxon>
    </lineage>
</organism>
<dbReference type="CDD" id="cd00190">
    <property type="entry name" value="Tryp_SPc"/>
    <property type="match status" value="1"/>
</dbReference>
<evidence type="ECO:0000256" key="2">
    <source>
        <dbReference type="ARBA" id="ARBA00022448"/>
    </source>
</evidence>
<evidence type="ECO:0000259" key="10">
    <source>
        <dbReference type="PROSITE" id="PS50850"/>
    </source>
</evidence>
<keyword evidence="7" id="KW-1015">Disulfide bond</keyword>
<dbReference type="FunFam" id="1.20.1250.20:FF:000003">
    <property type="entry name" value="Solute carrier family 17 member 3"/>
    <property type="match status" value="1"/>
</dbReference>
<dbReference type="Gene3D" id="2.40.10.10">
    <property type="entry name" value="Trypsin-like serine proteases"/>
    <property type="match status" value="2"/>
</dbReference>
<feature type="transmembrane region" description="Helical" evidence="8">
    <location>
        <begin position="370"/>
        <end position="389"/>
    </location>
</feature>
<dbReference type="GO" id="GO:0006508">
    <property type="term" value="P:proteolysis"/>
    <property type="evidence" value="ECO:0007669"/>
    <property type="project" value="InterPro"/>
</dbReference>
<evidence type="ECO:0000256" key="5">
    <source>
        <dbReference type="ARBA" id="ARBA00022989"/>
    </source>
</evidence>
<feature type="transmembrane region" description="Helical" evidence="8">
    <location>
        <begin position="984"/>
        <end position="1005"/>
    </location>
</feature>
<dbReference type="Pfam" id="PF00089">
    <property type="entry name" value="Trypsin"/>
    <property type="match status" value="2"/>
</dbReference>